<dbReference type="AlphaFoldDB" id="A0A328BP23"/>
<keyword evidence="1" id="KW-0812">Transmembrane</keyword>
<dbReference type="Pfam" id="PF22503">
    <property type="entry name" value="DUF6992"/>
    <property type="match status" value="1"/>
</dbReference>
<sequence>MPASATAALDALNQQRELLTQQGMGLLGAWALLNLLLSGWLVARPGRGTARHHFHLMNVAWGAVNAVIATWGIVQAQPLHAAGRTLAASLRAQFELEKLLLLNTGLDVAYLAAGAWLLARATRGAEPRPERLRGFGQAVLLQGAFLLAFDAGLYGVLHRLAGALLALVP</sequence>
<dbReference type="OrthoDB" id="1122568at2"/>
<name>A0A328BP23_9BACT</name>
<evidence type="ECO:0000256" key="1">
    <source>
        <dbReference type="SAM" id="Phobius"/>
    </source>
</evidence>
<comment type="caution">
    <text evidence="2">The sequence shown here is derived from an EMBL/GenBank/DDBJ whole genome shotgun (WGS) entry which is preliminary data.</text>
</comment>
<keyword evidence="3" id="KW-1185">Reference proteome</keyword>
<feature type="transmembrane region" description="Helical" evidence="1">
    <location>
        <begin position="55"/>
        <end position="74"/>
    </location>
</feature>
<reference evidence="3" key="1">
    <citation type="submission" date="2018-05" db="EMBL/GenBank/DDBJ databases">
        <authorList>
            <person name="Nie L."/>
        </authorList>
    </citation>
    <scope>NUCLEOTIDE SEQUENCE [LARGE SCALE GENOMIC DNA]</scope>
    <source>
        <strain evidence="3">NL</strain>
    </source>
</reference>
<keyword evidence="1" id="KW-0472">Membrane</keyword>
<evidence type="ECO:0000313" key="3">
    <source>
        <dbReference type="Proteomes" id="UP000248553"/>
    </source>
</evidence>
<keyword evidence="1" id="KW-1133">Transmembrane helix</keyword>
<dbReference type="InterPro" id="IPR054261">
    <property type="entry name" value="DUF6992"/>
</dbReference>
<protein>
    <submittedName>
        <fullName evidence="2">Uncharacterized protein</fullName>
    </submittedName>
</protein>
<accession>A0A328BP23</accession>
<dbReference type="Proteomes" id="UP000248553">
    <property type="component" value="Unassembled WGS sequence"/>
</dbReference>
<feature type="transmembrane region" description="Helical" evidence="1">
    <location>
        <begin position="99"/>
        <end position="119"/>
    </location>
</feature>
<organism evidence="2 3">
    <name type="scientific">Hymenobacter edaphi</name>
    <dbReference type="NCBI Taxonomy" id="2211146"/>
    <lineage>
        <taxon>Bacteria</taxon>
        <taxon>Pseudomonadati</taxon>
        <taxon>Bacteroidota</taxon>
        <taxon>Cytophagia</taxon>
        <taxon>Cytophagales</taxon>
        <taxon>Hymenobacteraceae</taxon>
        <taxon>Hymenobacter</taxon>
    </lineage>
</organism>
<dbReference type="RefSeq" id="WP_111477824.1">
    <property type="nucleotide sequence ID" value="NZ_QHKM01000002.1"/>
</dbReference>
<proteinExistence type="predicted"/>
<gene>
    <name evidence="2" type="ORF">DLM85_09265</name>
</gene>
<feature type="transmembrane region" description="Helical" evidence="1">
    <location>
        <begin position="139"/>
        <end position="157"/>
    </location>
</feature>
<evidence type="ECO:0000313" key="2">
    <source>
        <dbReference type="EMBL" id="RAK68211.1"/>
    </source>
</evidence>
<dbReference type="EMBL" id="QHKM01000002">
    <property type="protein sequence ID" value="RAK68211.1"/>
    <property type="molecule type" value="Genomic_DNA"/>
</dbReference>
<feature type="transmembrane region" description="Helical" evidence="1">
    <location>
        <begin position="24"/>
        <end position="43"/>
    </location>
</feature>